<dbReference type="GO" id="GO:0016579">
    <property type="term" value="P:protein deubiquitination"/>
    <property type="evidence" value="ECO:0007669"/>
    <property type="project" value="InterPro"/>
</dbReference>
<evidence type="ECO:0000313" key="4">
    <source>
        <dbReference type="EMBL" id="VDN58844.1"/>
    </source>
</evidence>
<keyword evidence="6" id="KW-1185">Reference proteome</keyword>
<name>A0A0N4UCL8_DRAME</name>
<sequence>MNSVLQQVFTYFFAFFLPCYNLFHITVIFRLGNRPTNIREQHDALEFCNAIFDSIDEGLKRIGERPICEALFGGTFADQKICKDCPHRYEREEPFTSISVDIRPYNNLIDSLREYVKGDLLNNDNAYLCEQCNKKVTAVKRLCVGKLPPFLMIQLKRFDFDWNQELSQKFNDYFQFPLELDMFPFTAQGLAAADSLLFQNFFQILILLLSLLILNFVKFFSLTRYRLRGVVVHSGQASGGHYYSYIRCGEKDNTWCRFEDSEVTMFSIYMLCNLFVIYCNLYKE</sequence>
<dbReference type="WBParaSite" id="DME_0000501801-mRNA-1">
    <property type="protein sequence ID" value="DME_0000501801-mRNA-1"/>
    <property type="gene ID" value="DME_0000501801"/>
</dbReference>
<dbReference type="GO" id="GO:0005634">
    <property type="term" value="C:nucleus"/>
    <property type="evidence" value="ECO:0007669"/>
    <property type="project" value="TreeGrafter"/>
</dbReference>
<dbReference type="InterPro" id="IPR050164">
    <property type="entry name" value="Peptidase_C19"/>
</dbReference>
<dbReference type="STRING" id="318479.A0A0N4UCL8"/>
<reference evidence="7" key="1">
    <citation type="submission" date="2017-02" db="UniProtKB">
        <authorList>
            <consortium name="WormBaseParasite"/>
        </authorList>
    </citation>
    <scope>IDENTIFICATION</scope>
</reference>
<dbReference type="Pfam" id="PF00443">
    <property type="entry name" value="UCH"/>
    <property type="match status" value="1"/>
</dbReference>
<evidence type="ECO:0000313" key="7">
    <source>
        <dbReference type="WBParaSite" id="DME_0000501801-mRNA-1"/>
    </source>
</evidence>
<keyword evidence="2" id="KW-0812">Transmembrane</keyword>
<dbReference type="InterPro" id="IPR018200">
    <property type="entry name" value="USP_CS"/>
</dbReference>
<dbReference type="Proteomes" id="UP000038040">
    <property type="component" value="Unplaced"/>
</dbReference>
<comment type="similarity">
    <text evidence="1">Belongs to the peptidase C19 family.</text>
</comment>
<protein>
    <submittedName>
        <fullName evidence="7">USP domain-containing protein</fullName>
    </submittedName>
</protein>
<dbReference type="GO" id="GO:0004843">
    <property type="term" value="F:cysteine-type deubiquitinase activity"/>
    <property type="evidence" value="ECO:0007669"/>
    <property type="project" value="InterPro"/>
</dbReference>
<gene>
    <name evidence="4" type="ORF">DME_LOCUS8817</name>
</gene>
<accession>A0A0N4UCL8</accession>
<dbReference type="OrthoDB" id="289038at2759"/>
<reference evidence="4 6" key="2">
    <citation type="submission" date="2018-11" db="EMBL/GenBank/DDBJ databases">
        <authorList>
            <consortium name="Pathogen Informatics"/>
        </authorList>
    </citation>
    <scope>NUCLEOTIDE SEQUENCE [LARGE SCALE GENOMIC DNA]</scope>
</reference>
<keyword evidence="2" id="KW-0472">Membrane</keyword>
<dbReference type="PROSITE" id="PS50235">
    <property type="entry name" value="USP_3"/>
    <property type="match status" value="1"/>
</dbReference>
<evidence type="ECO:0000256" key="1">
    <source>
        <dbReference type="ARBA" id="ARBA00009085"/>
    </source>
</evidence>
<feature type="transmembrane region" description="Helical" evidence="2">
    <location>
        <begin position="263"/>
        <end position="282"/>
    </location>
</feature>
<evidence type="ECO:0000256" key="2">
    <source>
        <dbReference type="SAM" id="Phobius"/>
    </source>
</evidence>
<proteinExistence type="inferred from homology"/>
<dbReference type="InterPro" id="IPR038765">
    <property type="entry name" value="Papain-like_cys_pep_sf"/>
</dbReference>
<organism evidence="5 7">
    <name type="scientific">Dracunculus medinensis</name>
    <name type="common">Guinea worm</name>
    <dbReference type="NCBI Taxonomy" id="318479"/>
    <lineage>
        <taxon>Eukaryota</taxon>
        <taxon>Metazoa</taxon>
        <taxon>Ecdysozoa</taxon>
        <taxon>Nematoda</taxon>
        <taxon>Chromadorea</taxon>
        <taxon>Rhabditida</taxon>
        <taxon>Spirurina</taxon>
        <taxon>Dracunculoidea</taxon>
        <taxon>Dracunculidae</taxon>
        <taxon>Dracunculus</taxon>
    </lineage>
</organism>
<dbReference type="InterPro" id="IPR028889">
    <property type="entry name" value="USP"/>
</dbReference>
<evidence type="ECO:0000259" key="3">
    <source>
        <dbReference type="PROSITE" id="PS50235"/>
    </source>
</evidence>
<dbReference type="AlphaFoldDB" id="A0A0N4UCL8"/>
<evidence type="ECO:0000313" key="5">
    <source>
        <dbReference type="Proteomes" id="UP000038040"/>
    </source>
</evidence>
<dbReference type="PROSITE" id="PS00973">
    <property type="entry name" value="USP_2"/>
    <property type="match status" value="1"/>
</dbReference>
<dbReference type="Gene3D" id="3.90.70.10">
    <property type="entry name" value="Cysteine proteinases"/>
    <property type="match status" value="1"/>
</dbReference>
<feature type="domain" description="USP" evidence="3">
    <location>
        <begin position="1"/>
        <end position="284"/>
    </location>
</feature>
<dbReference type="GO" id="GO:0005829">
    <property type="term" value="C:cytosol"/>
    <property type="evidence" value="ECO:0007669"/>
    <property type="project" value="TreeGrafter"/>
</dbReference>
<feature type="transmembrane region" description="Helical" evidence="2">
    <location>
        <begin position="12"/>
        <end position="32"/>
    </location>
</feature>
<dbReference type="Proteomes" id="UP000274756">
    <property type="component" value="Unassembled WGS sequence"/>
</dbReference>
<keyword evidence="2" id="KW-1133">Transmembrane helix</keyword>
<evidence type="ECO:0000313" key="6">
    <source>
        <dbReference type="Proteomes" id="UP000274756"/>
    </source>
</evidence>
<dbReference type="SUPFAM" id="SSF54001">
    <property type="entry name" value="Cysteine proteinases"/>
    <property type="match status" value="1"/>
</dbReference>
<dbReference type="InterPro" id="IPR001394">
    <property type="entry name" value="Peptidase_C19_UCH"/>
</dbReference>
<feature type="transmembrane region" description="Helical" evidence="2">
    <location>
        <begin position="201"/>
        <end position="220"/>
    </location>
</feature>
<dbReference type="EMBL" id="UYYG01001172">
    <property type="protein sequence ID" value="VDN58844.1"/>
    <property type="molecule type" value="Genomic_DNA"/>
</dbReference>
<dbReference type="PANTHER" id="PTHR24006">
    <property type="entry name" value="UBIQUITIN CARBOXYL-TERMINAL HYDROLASE"/>
    <property type="match status" value="1"/>
</dbReference>